<reference evidence="1 2" key="1">
    <citation type="journal article" date="2012" name="Int. J. Syst. Evol. Microbiol.">
        <title>Vibrio caribbeanicus sp. nov., isolated from the marine sponge Scleritoderma cyanea.</title>
        <authorList>
            <person name="Hoffmann M."/>
            <person name="Monday S.R."/>
            <person name="Allard M.W."/>
            <person name="Strain E.A."/>
            <person name="Whittaker P."/>
            <person name="Naum M."/>
            <person name="McCarthy P.J."/>
            <person name="Lopez J.V."/>
            <person name="Fischer M."/>
            <person name="Brown E.W."/>
        </authorList>
    </citation>
    <scope>NUCLEOTIDE SEQUENCE [LARGE SCALE GENOMIC DNA]</scope>
    <source>
        <strain evidence="1 2">ATCC BAA-2122</strain>
    </source>
</reference>
<keyword evidence="2" id="KW-1185">Reference proteome</keyword>
<name>E3BF28_9VIBR</name>
<organism evidence="1 2">
    <name type="scientific">Vibrio caribbeanicus ATCC BAA-2122</name>
    <dbReference type="NCBI Taxonomy" id="796620"/>
    <lineage>
        <taxon>Bacteria</taxon>
        <taxon>Pseudomonadati</taxon>
        <taxon>Pseudomonadota</taxon>
        <taxon>Gammaproteobacteria</taxon>
        <taxon>Vibrionales</taxon>
        <taxon>Vibrionaceae</taxon>
        <taxon>Vibrio</taxon>
    </lineage>
</organism>
<dbReference type="AlphaFoldDB" id="E3BF28"/>
<dbReference type="EMBL" id="AEIU01000006">
    <property type="protein sequence ID" value="EFP98333.1"/>
    <property type="molecule type" value="Genomic_DNA"/>
</dbReference>
<sequence>MFSTNLLILTNKQTNSIYIRGIFLLFYHLLKPRNEQFKISFTTQTKLATEVSAIRESRS</sequence>
<gene>
    <name evidence="1" type="ORF">VIBC2010_11301</name>
</gene>
<dbReference type="Proteomes" id="UP000002943">
    <property type="component" value="Unassembled WGS sequence"/>
</dbReference>
<protein>
    <submittedName>
        <fullName evidence="1">Uncharacterized protein</fullName>
    </submittedName>
</protein>
<proteinExistence type="predicted"/>
<evidence type="ECO:0000313" key="2">
    <source>
        <dbReference type="Proteomes" id="UP000002943"/>
    </source>
</evidence>
<comment type="caution">
    <text evidence="1">The sequence shown here is derived from an EMBL/GenBank/DDBJ whole genome shotgun (WGS) entry which is preliminary data.</text>
</comment>
<evidence type="ECO:0000313" key="1">
    <source>
        <dbReference type="EMBL" id="EFP98333.1"/>
    </source>
</evidence>
<accession>E3BF28</accession>